<reference evidence="1 2" key="1">
    <citation type="submission" date="2018-03" db="EMBL/GenBank/DDBJ databases">
        <title>Genomic Encyclopedia of Archaeal and Bacterial Type Strains, Phase II (KMG-II): from individual species to whole genera.</title>
        <authorList>
            <person name="Goeker M."/>
        </authorList>
    </citation>
    <scope>NUCLEOTIDE SEQUENCE [LARGE SCALE GENOMIC DNA]</scope>
    <source>
        <strain evidence="1 2">DSM 25328</strain>
    </source>
</reference>
<proteinExistence type="predicted"/>
<gene>
    <name evidence="1" type="ORF">CLV89_10763</name>
</gene>
<evidence type="ECO:0000313" key="2">
    <source>
        <dbReference type="Proteomes" id="UP000237718"/>
    </source>
</evidence>
<protein>
    <submittedName>
        <fullName evidence="1">Uncharacterized protein</fullName>
    </submittedName>
</protein>
<name>A0A2T1AF78_TRISK</name>
<comment type="caution">
    <text evidence="1">The sequence shown here is derived from an EMBL/GenBank/DDBJ whole genome shotgun (WGS) entry which is preliminary data.</text>
</comment>
<dbReference type="Proteomes" id="UP000237718">
    <property type="component" value="Unassembled WGS sequence"/>
</dbReference>
<accession>A0A2T1AF78</accession>
<sequence length="81" mass="9261">MTTYLRSNDLLSSVQHMIGGVRHTWESRILDVTKRMDVGREMMGHSVKVIRGSPDYGDAMDLAQRQELALSFMMPVPDHWA</sequence>
<evidence type="ECO:0000313" key="1">
    <source>
        <dbReference type="EMBL" id="PRZ47216.1"/>
    </source>
</evidence>
<organism evidence="1 2">
    <name type="scientific">Tritonibacter scottomollicae</name>
    <name type="common">Epibacterium scottomollicae</name>
    <dbReference type="NCBI Taxonomy" id="483013"/>
    <lineage>
        <taxon>Bacteria</taxon>
        <taxon>Pseudomonadati</taxon>
        <taxon>Pseudomonadota</taxon>
        <taxon>Alphaproteobacteria</taxon>
        <taxon>Rhodobacterales</taxon>
        <taxon>Paracoccaceae</taxon>
        <taxon>Tritonibacter</taxon>
    </lineage>
</organism>
<dbReference type="AlphaFoldDB" id="A0A2T1AF78"/>
<dbReference type="EMBL" id="PVUF01000007">
    <property type="protein sequence ID" value="PRZ47216.1"/>
    <property type="molecule type" value="Genomic_DNA"/>
</dbReference>